<comment type="similarity">
    <text evidence="1">Belongs to the pectinacetylesterase family. Notum subfamily.</text>
</comment>
<keyword evidence="5" id="KW-1185">Reference proteome</keyword>
<evidence type="ECO:0000256" key="1">
    <source>
        <dbReference type="ARBA" id="ARBA00010213"/>
    </source>
</evidence>
<evidence type="ECO:0000313" key="4">
    <source>
        <dbReference type="EMBL" id="RWS28763.1"/>
    </source>
</evidence>
<proteinExistence type="inferred from homology"/>
<dbReference type="Pfam" id="PF03283">
    <property type="entry name" value="PAE"/>
    <property type="match status" value="1"/>
</dbReference>
<feature type="region of interest" description="Disordered" evidence="2">
    <location>
        <begin position="81"/>
        <end position="122"/>
    </location>
</feature>
<keyword evidence="3" id="KW-0732">Signal</keyword>
<dbReference type="EMBL" id="NCKV01001228">
    <property type="protein sequence ID" value="RWS28763.1"/>
    <property type="molecule type" value="Genomic_DNA"/>
</dbReference>
<protein>
    <submittedName>
        <fullName evidence="4">Palmitoleoyl-protein carboxylesterase NOTUM-like protein</fullName>
    </submittedName>
</protein>
<name>A0A443SMQ5_9ACAR</name>
<dbReference type="STRING" id="299467.A0A443SMQ5"/>
<dbReference type="AlphaFoldDB" id="A0A443SMQ5"/>
<feature type="chain" id="PRO_5019142933" evidence="3">
    <location>
        <begin position="19"/>
        <end position="638"/>
    </location>
</feature>
<dbReference type="PANTHER" id="PTHR21562">
    <property type="entry name" value="NOTUM-RELATED"/>
    <property type="match status" value="1"/>
</dbReference>
<reference evidence="4 5" key="1">
    <citation type="journal article" date="2018" name="Gigascience">
        <title>Genomes of trombidid mites reveal novel predicted allergens and laterally-transferred genes associated with secondary metabolism.</title>
        <authorList>
            <person name="Dong X."/>
            <person name="Chaisiri K."/>
            <person name="Xia D."/>
            <person name="Armstrong S.D."/>
            <person name="Fang Y."/>
            <person name="Donnelly M.J."/>
            <person name="Kadowaki T."/>
            <person name="McGarry J.W."/>
            <person name="Darby A.C."/>
            <person name="Makepeace B.L."/>
        </authorList>
    </citation>
    <scope>NUCLEOTIDE SEQUENCE [LARGE SCALE GENOMIC DNA]</scope>
    <source>
        <strain evidence="4">UoL-UT</strain>
    </source>
</reference>
<dbReference type="OrthoDB" id="2015280at2759"/>
<sequence>MALLLLLIMGIVISSTSGRHDSSSEIDTETADSLLEDATLSETRALPKSALLDSSSKQSPQISHISNQHTVLRKLSQAFDSGGKKKNRLPADDDYGGSQQMQDNEPHHLNSHHSGQNRVHGNDLRRVMLRNTSVTCNDGTTAGYYIRESHGSRRWIVFLEGGWYCFSTNTCHQRWLRMRNLMSSAHWPEVRTVGGILSPEADENPFWWNANHVFVPYCSSDTWSGDSMAKSPREFSFLGARIIEHVILELLPRGLYDAHSLLIAGSSAGAGGVLVNLDRVADLLVAMGSKVEVRGLSDSGWFLDNEPFDFHTALGKSSSTFAVPSKRAAKPCIDTYNCSPVETVKQGIKLWNGQVPSACKSRHEAEPWKCYFGYRIYETLRTPLFVVQWLFDEAQMTADNVGTPISKAQWNYIHRMGQELRKTLENVTYVSIRPAIAVQIIKDWTRIKINGFSLPQTLRCWELQGSERNHHDFDLMFSANVRMRITANVGRDTSSNDSDLLADSPVHPLHRFSQSMPSEHTNIPLVEKIRRKKRKRKNRRRHPRLKRSKERKHGHDRHRWLLHEDLCDHHLIDSCSWPQCNRGCPRLHNPFTGEEVDFKELLRSFGFDMSSVANAFGVDEKSLHEMDQETLFQLLTQR</sequence>
<dbReference type="PANTHER" id="PTHR21562:SF122">
    <property type="entry name" value="PALMITOLEOYL-PROTEIN CARBOXYLESTERASE NOTUM"/>
    <property type="match status" value="1"/>
</dbReference>
<comment type="caution">
    <text evidence="4">The sequence shown here is derived from an EMBL/GenBank/DDBJ whole genome shotgun (WGS) entry which is preliminary data.</text>
</comment>
<dbReference type="InterPro" id="IPR004963">
    <property type="entry name" value="PAE/NOTUM"/>
</dbReference>
<dbReference type="Proteomes" id="UP000288716">
    <property type="component" value="Unassembled WGS sequence"/>
</dbReference>
<accession>A0A443SMQ5</accession>
<feature type="signal peptide" evidence="3">
    <location>
        <begin position="1"/>
        <end position="18"/>
    </location>
</feature>
<dbReference type="GO" id="GO:0016787">
    <property type="term" value="F:hydrolase activity"/>
    <property type="evidence" value="ECO:0007669"/>
    <property type="project" value="InterPro"/>
</dbReference>
<evidence type="ECO:0000313" key="5">
    <source>
        <dbReference type="Proteomes" id="UP000288716"/>
    </source>
</evidence>
<organism evidence="4 5">
    <name type="scientific">Leptotrombidium deliense</name>
    <dbReference type="NCBI Taxonomy" id="299467"/>
    <lineage>
        <taxon>Eukaryota</taxon>
        <taxon>Metazoa</taxon>
        <taxon>Ecdysozoa</taxon>
        <taxon>Arthropoda</taxon>
        <taxon>Chelicerata</taxon>
        <taxon>Arachnida</taxon>
        <taxon>Acari</taxon>
        <taxon>Acariformes</taxon>
        <taxon>Trombidiformes</taxon>
        <taxon>Prostigmata</taxon>
        <taxon>Anystina</taxon>
        <taxon>Parasitengona</taxon>
        <taxon>Trombiculoidea</taxon>
        <taxon>Trombiculidae</taxon>
        <taxon>Leptotrombidium</taxon>
    </lineage>
</organism>
<gene>
    <name evidence="4" type="ORF">B4U80_10832</name>
</gene>
<evidence type="ECO:0000256" key="3">
    <source>
        <dbReference type="SAM" id="SignalP"/>
    </source>
</evidence>
<dbReference type="VEuPathDB" id="VectorBase:LDEU003279"/>
<evidence type="ECO:0000256" key="2">
    <source>
        <dbReference type="SAM" id="MobiDB-lite"/>
    </source>
</evidence>
<feature type="region of interest" description="Disordered" evidence="2">
    <location>
        <begin position="530"/>
        <end position="554"/>
    </location>
</feature>